<proteinExistence type="predicted"/>
<evidence type="ECO:0000313" key="1">
    <source>
        <dbReference type="EMBL" id="GGQ29599.1"/>
    </source>
</evidence>
<evidence type="ECO:0008006" key="3">
    <source>
        <dbReference type="Google" id="ProtNLM"/>
    </source>
</evidence>
<sequence length="144" mass="15771">MSHTVLPFMANIAKLLIALVLLQFVGANLGAHQLHAGNSSEEQNNHPHLQFTTEVISLVECVDCACALDGSLLHSVNDDHQHADNVTDVEQVDVCLDCQCHGGHVALAKLNDNVVSEHFHDLFADTKLNYLPPESFPTYRPPIV</sequence>
<keyword evidence="2" id="KW-1185">Reference proteome</keyword>
<gene>
    <name evidence="1" type="ORF">GCM10009411_31630</name>
</gene>
<reference evidence="2" key="1">
    <citation type="journal article" date="2019" name="Int. J. Syst. Evol. Microbiol.">
        <title>The Global Catalogue of Microorganisms (GCM) 10K type strain sequencing project: providing services to taxonomists for standard genome sequencing and annotation.</title>
        <authorList>
            <consortium name="The Broad Institute Genomics Platform"/>
            <consortium name="The Broad Institute Genome Sequencing Center for Infectious Disease"/>
            <person name="Wu L."/>
            <person name="Ma J."/>
        </authorList>
    </citation>
    <scope>NUCLEOTIDE SEQUENCE [LARGE SCALE GENOMIC DNA]</scope>
    <source>
        <strain evidence="2">JCM 32306</strain>
    </source>
</reference>
<protein>
    <recommendedName>
        <fullName evidence="3">DUF2946 domain-containing protein</fullName>
    </recommendedName>
</protein>
<organism evidence="1 2">
    <name type="scientific">Shewanella litoralis</name>
    <dbReference type="NCBI Taxonomy" id="2282700"/>
    <lineage>
        <taxon>Bacteria</taxon>
        <taxon>Pseudomonadati</taxon>
        <taxon>Pseudomonadota</taxon>
        <taxon>Gammaproteobacteria</taxon>
        <taxon>Alteromonadales</taxon>
        <taxon>Shewanellaceae</taxon>
        <taxon>Shewanella</taxon>
    </lineage>
</organism>
<evidence type="ECO:0000313" key="2">
    <source>
        <dbReference type="Proteomes" id="UP000619118"/>
    </source>
</evidence>
<name>A0ABQ2RJX6_9GAMM</name>
<dbReference type="EMBL" id="BMQX01000027">
    <property type="protein sequence ID" value="GGQ29599.1"/>
    <property type="molecule type" value="Genomic_DNA"/>
</dbReference>
<accession>A0ABQ2RJX6</accession>
<dbReference type="Proteomes" id="UP000619118">
    <property type="component" value="Unassembled WGS sequence"/>
</dbReference>
<comment type="caution">
    <text evidence="1">The sequence shown here is derived from an EMBL/GenBank/DDBJ whole genome shotgun (WGS) entry which is preliminary data.</text>
</comment>